<evidence type="ECO:0000313" key="3">
    <source>
        <dbReference type="EMBL" id="KAK7470570.1"/>
    </source>
</evidence>
<dbReference type="InterPro" id="IPR053060">
    <property type="entry name" value="Cytokinesis_Signaling_Reg"/>
</dbReference>
<feature type="compositionally biased region" description="Low complexity" evidence="1">
    <location>
        <begin position="686"/>
        <end position="725"/>
    </location>
</feature>
<organism evidence="3 4">
    <name type="scientific">Marasmiellus scandens</name>
    <dbReference type="NCBI Taxonomy" id="2682957"/>
    <lineage>
        <taxon>Eukaryota</taxon>
        <taxon>Fungi</taxon>
        <taxon>Dikarya</taxon>
        <taxon>Basidiomycota</taxon>
        <taxon>Agaricomycotina</taxon>
        <taxon>Agaricomycetes</taxon>
        <taxon>Agaricomycetidae</taxon>
        <taxon>Agaricales</taxon>
        <taxon>Marasmiineae</taxon>
        <taxon>Omphalotaceae</taxon>
        <taxon>Marasmiellus</taxon>
    </lineage>
</organism>
<proteinExistence type="predicted"/>
<feature type="compositionally biased region" description="Low complexity" evidence="1">
    <location>
        <begin position="823"/>
        <end position="834"/>
    </location>
</feature>
<gene>
    <name evidence="3" type="ORF">VKT23_001994</name>
</gene>
<dbReference type="PANTHER" id="PTHR36419:SF1">
    <property type="entry name" value="RHO1 GEF LOCALIZING PROTEIN 1"/>
    <property type="match status" value="1"/>
</dbReference>
<feature type="domain" description="Arrestin C-terminal-like" evidence="2">
    <location>
        <begin position="180"/>
        <end position="312"/>
    </location>
</feature>
<protein>
    <recommendedName>
        <fullName evidence="2">Arrestin C-terminal-like domain-containing protein</fullName>
    </recommendedName>
</protein>
<dbReference type="Proteomes" id="UP001498398">
    <property type="component" value="Unassembled WGS sequence"/>
</dbReference>
<feature type="region of interest" description="Disordered" evidence="1">
    <location>
        <begin position="331"/>
        <end position="458"/>
    </location>
</feature>
<dbReference type="InterPro" id="IPR011022">
    <property type="entry name" value="Arrestin_C-like"/>
</dbReference>
<feature type="compositionally biased region" description="Basic and acidic residues" evidence="1">
    <location>
        <begin position="568"/>
        <end position="584"/>
    </location>
</feature>
<dbReference type="EMBL" id="JBANRG010000002">
    <property type="protein sequence ID" value="KAK7470570.1"/>
    <property type="molecule type" value="Genomic_DNA"/>
</dbReference>
<accession>A0ABR1K497</accession>
<feature type="compositionally biased region" description="Polar residues" evidence="1">
    <location>
        <begin position="585"/>
        <end position="605"/>
    </location>
</feature>
<evidence type="ECO:0000256" key="1">
    <source>
        <dbReference type="SAM" id="MobiDB-lite"/>
    </source>
</evidence>
<feature type="compositionally biased region" description="Polar residues" evidence="1">
    <location>
        <begin position="404"/>
        <end position="420"/>
    </location>
</feature>
<feature type="compositionally biased region" description="Low complexity" evidence="1">
    <location>
        <begin position="481"/>
        <end position="500"/>
    </location>
</feature>
<dbReference type="InterPro" id="IPR014752">
    <property type="entry name" value="Arrestin-like_C"/>
</dbReference>
<dbReference type="Pfam" id="PF02752">
    <property type="entry name" value="Arrestin_C"/>
    <property type="match status" value="1"/>
</dbReference>
<feature type="compositionally biased region" description="Basic and acidic residues" evidence="1">
    <location>
        <begin position="624"/>
        <end position="635"/>
    </location>
</feature>
<feature type="compositionally biased region" description="Basic and acidic residues" evidence="1">
    <location>
        <begin position="730"/>
        <end position="742"/>
    </location>
</feature>
<feature type="compositionally biased region" description="Low complexity" evidence="1">
    <location>
        <begin position="636"/>
        <end position="657"/>
    </location>
</feature>
<feature type="region of interest" description="Disordered" evidence="1">
    <location>
        <begin position="476"/>
        <end position="868"/>
    </location>
</feature>
<dbReference type="Gene3D" id="2.60.40.640">
    <property type="match status" value="1"/>
</dbReference>
<name>A0ABR1K497_9AGAR</name>
<comment type="caution">
    <text evidence="3">The sequence shown here is derived from an EMBL/GenBank/DDBJ whole genome shotgun (WGS) entry which is preliminary data.</text>
</comment>
<dbReference type="PANTHER" id="PTHR36419">
    <property type="entry name" value="ARRESTIN FAMILY PROTEIN 1"/>
    <property type="match status" value="1"/>
</dbReference>
<feature type="compositionally biased region" description="Polar residues" evidence="1">
    <location>
        <begin position="333"/>
        <end position="346"/>
    </location>
</feature>
<reference evidence="3 4" key="1">
    <citation type="submission" date="2024-01" db="EMBL/GenBank/DDBJ databases">
        <title>A draft genome for the cacao thread blight pathogen Marasmiellus scandens.</title>
        <authorList>
            <person name="Baruah I.K."/>
            <person name="Leung J."/>
            <person name="Bukari Y."/>
            <person name="Amoako-Attah I."/>
            <person name="Meinhardt L.W."/>
            <person name="Bailey B.A."/>
            <person name="Cohen S.P."/>
        </authorList>
    </citation>
    <scope>NUCLEOTIDE SEQUENCE [LARGE SCALE GENOMIC DNA]</scope>
    <source>
        <strain evidence="3 4">GH-19</strain>
    </source>
</reference>
<feature type="compositionally biased region" description="Low complexity" evidence="1">
    <location>
        <begin position="758"/>
        <end position="780"/>
    </location>
</feature>
<sequence>MSQVKLTLRPPPNIDFVHGYPGIPSAAPGRPQAEVRGAVEVRTGPQGVKAKWVRIELRKIETLPGASPSNTFSDFVGPSPITLWTASVGEEYAILRPQDFQFAIRIPESVPPSIALEQRAGIRYELQASVCTKGKRGFLRRRKSTVTSTQTPIIIDKHELHSTWPVYCQPETRQISHEGVTLTVERNQTCYGPGDRISVFATLKSDSLHTILLRGFEMTLRESTIFRAGPYVSGKKSVPQVRVAVITESKLPVNFNLYGGMSQKAELNCSISPNHTTTTLNAARHIDITYMLTIKAQLSAGQPISIDLPVILSNWQRNVSAEAVRRIGPVPSLSLTTGNATQTSTPMRVDPAPGRGTTRPSETQTYGGASSQPDYSRPNTSSNTVAGTSRENTTRVDEFGSKLAKTTSVDDIASKASSADITRRPGSAGAPNNAPPPETSRGHTRRPSAGAANAASPWLSAAEEKRLYQEAMTKRDHVQGAAATGVSPTTTTPRTNQSPSASRNWMSAEEEKTRLFNSARDAVARTQGQNAYAPQPQAAKPTSSAGASYRSDSGFKPHSGAPQYPSAEEEKAALRRYNEARQAVERTQNAGFEPSSSVSPTSNNDLPPPFEAAAPGPVDARTALAEKERLRRAYEAQDAAATAASANQDTYSDAPAYSSPPPFPEGSSSIQNAISEKEMLRRKFAQQDAEAMAAASRSTPPRNTPSPAQSRSRPAPSPPSAGGSRVLTAAEEKALLRAKFDAEDSGPSSPPPHINGYSNGINGMNGTNGINGTSSSSSSAAPPPLMPRPPAEYIQETQEEDARVSRYVNGPSLLEDMPPLPSPSASASVSRSNSGKLDIRPFTPFSSGFDGPTPNVVGVPPLPPKPGE</sequence>
<feature type="compositionally biased region" description="Low complexity" evidence="1">
    <location>
        <begin position="448"/>
        <end position="458"/>
    </location>
</feature>
<evidence type="ECO:0000313" key="4">
    <source>
        <dbReference type="Proteomes" id="UP001498398"/>
    </source>
</evidence>
<evidence type="ECO:0000259" key="2">
    <source>
        <dbReference type="Pfam" id="PF02752"/>
    </source>
</evidence>
<feature type="compositionally biased region" description="Pro residues" evidence="1">
    <location>
        <begin position="781"/>
        <end position="790"/>
    </location>
</feature>
<keyword evidence="4" id="KW-1185">Reference proteome</keyword>
<feature type="compositionally biased region" description="Polar residues" evidence="1">
    <location>
        <begin position="358"/>
        <end position="391"/>
    </location>
</feature>